<dbReference type="GeneID" id="77812614"/>
<evidence type="ECO:0000313" key="2">
    <source>
        <dbReference type="EMBL" id="WAQ87399.1"/>
    </source>
</evidence>
<organism evidence="2 3">
    <name type="scientific">Puccinia triticina</name>
    <dbReference type="NCBI Taxonomy" id="208348"/>
    <lineage>
        <taxon>Eukaryota</taxon>
        <taxon>Fungi</taxon>
        <taxon>Dikarya</taxon>
        <taxon>Basidiomycota</taxon>
        <taxon>Pucciniomycotina</taxon>
        <taxon>Pucciniomycetes</taxon>
        <taxon>Pucciniales</taxon>
        <taxon>Pucciniaceae</taxon>
        <taxon>Puccinia</taxon>
    </lineage>
</organism>
<sequence>MSPSGANVAPALLVRRLSAPTLPRCVANEMREASRHGGRRHRHAAASRLPAQFL</sequence>
<keyword evidence="3" id="KW-1185">Reference proteome</keyword>
<name>A0ABY7CRW4_9BASI</name>
<feature type="compositionally biased region" description="Basic residues" evidence="1">
    <location>
        <begin position="36"/>
        <end position="45"/>
    </location>
</feature>
<feature type="region of interest" description="Disordered" evidence="1">
    <location>
        <begin position="31"/>
        <end position="54"/>
    </location>
</feature>
<dbReference type="Proteomes" id="UP001164743">
    <property type="component" value="Chromosome 8A"/>
</dbReference>
<reference evidence="2" key="1">
    <citation type="submission" date="2022-10" db="EMBL/GenBank/DDBJ databases">
        <title>Puccinia triticina Genome sequencing and assembly.</title>
        <authorList>
            <person name="Li C."/>
        </authorList>
    </citation>
    <scope>NUCLEOTIDE SEQUENCE</scope>
    <source>
        <strain evidence="2">Pt15</strain>
    </source>
</reference>
<accession>A0ABY7CRW4</accession>
<gene>
    <name evidence="2" type="ORF">PtA15_8A303</name>
</gene>
<evidence type="ECO:0000256" key="1">
    <source>
        <dbReference type="SAM" id="MobiDB-lite"/>
    </source>
</evidence>
<dbReference type="EMBL" id="CP110428">
    <property type="protein sequence ID" value="WAQ87399.1"/>
    <property type="molecule type" value="Genomic_DNA"/>
</dbReference>
<evidence type="ECO:0000313" key="3">
    <source>
        <dbReference type="Proteomes" id="UP001164743"/>
    </source>
</evidence>
<proteinExistence type="predicted"/>
<protein>
    <submittedName>
        <fullName evidence="2">Uncharacterized protein</fullName>
    </submittedName>
</protein>
<dbReference type="RefSeq" id="XP_053022954.1">
    <property type="nucleotide sequence ID" value="XM_053171719.1"/>
</dbReference>